<sequence length="519" mass="57276">MPSMMLASLTSSKQPQFSTLGTMTLPRFSQESQETNCMSEALFDRAFKRARELDDHLATTGRIVGPLHGLPMSVKDQFDVKGVDTTLGYVGRSFRPAKHNAAMVLLLESLGAVIITKTAIPQSILWNETESPLWGVTTYPGRPHLTPGGSSGGEAALLALSGSLVGWGTDIGGSIRLPAALCGLFGLKPSSTRFPYSGVPVSHEGQSHVPSSVGPLTRDLSTLTTVTKECLLTEPWILDPNVTPLPWREDVYQTIQQRPLKIGIIFDDGVVKPHPEIETAVRLAADWLQTAGHEIVIWDASDHNDCIAIMDQMYRADGGEDIRRDVEAAGEPMIPHVAALVGSSKPISVYDYWQLNRQKIRAQESYNKKWNESANLPPWSAGDGSQKQQTQSSRLVDVLISPVAPHTAVPHRTARWTGYTKVWNFLDYAALSIPFGTLEQESSFGGRLPKMHAGDSRERYLRDYVPRNDMDKWNHKLYDPELMDGLPIGLQIIGRRFEEERVLGVAKVVENVIADHLKA</sequence>
<comment type="caution">
    <text evidence="8">The sequence shown here is derived from an EMBL/GenBank/DDBJ whole genome shotgun (WGS) entry which is preliminary data.</text>
</comment>
<feature type="binding site" evidence="6">
    <location>
        <begin position="171"/>
        <end position="174"/>
    </location>
    <ligand>
        <name>substrate</name>
    </ligand>
</feature>
<feature type="active site" description="Acyl-ester intermediate" evidence="5">
    <location>
        <position position="174"/>
    </location>
</feature>
<evidence type="ECO:0000256" key="2">
    <source>
        <dbReference type="ARBA" id="ARBA00009199"/>
    </source>
</evidence>
<name>A0A3M7F2H3_HORWE</name>
<dbReference type="PANTHER" id="PTHR46072">
    <property type="entry name" value="AMIDASE-RELATED-RELATED"/>
    <property type="match status" value="1"/>
</dbReference>
<dbReference type="InterPro" id="IPR036928">
    <property type="entry name" value="AS_sf"/>
</dbReference>
<evidence type="ECO:0000256" key="1">
    <source>
        <dbReference type="ARBA" id="ARBA00001311"/>
    </source>
</evidence>
<feature type="active site" description="Charge relay system" evidence="5">
    <location>
        <position position="150"/>
    </location>
</feature>
<evidence type="ECO:0000313" key="9">
    <source>
        <dbReference type="Proteomes" id="UP000268823"/>
    </source>
</evidence>
<comment type="catalytic activity">
    <reaction evidence="1">
        <text>a monocarboxylic acid amide + H2O = a monocarboxylate + NH4(+)</text>
        <dbReference type="Rhea" id="RHEA:12020"/>
        <dbReference type="ChEBI" id="CHEBI:15377"/>
        <dbReference type="ChEBI" id="CHEBI:28938"/>
        <dbReference type="ChEBI" id="CHEBI:35757"/>
        <dbReference type="ChEBI" id="CHEBI:83628"/>
        <dbReference type="EC" id="3.5.1.4"/>
    </reaction>
</comment>
<evidence type="ECO:0000313" key="8">
    <source>
        <dbReference type="EMBL" id="RMY83055.1"/>
    </source>
</evidence>
<evidence type="ECO:0000259" key="7">
    <source>
        <dbReference type="Pfam" id="PF01425"/>
    </source>
</evidence>
<dbReference type="EMBL" id="QWIR01000192">
    <property type="protein sequence ID" value="RMY83055.1"/>
    <property type="molecule type" value="Genomic_DNA"/>
</dbReference>
<dbReference type="Proteomes" id="UP000268823">
    <property type="component" value="Unassembled WGS sequence"/>
</dbReference>
<dbReference type="Gene3D" id="3.90.1300.10">
    <property type="entry name" value="Amidase signature (AS) domain"/>
    <property type="match status" value="1"/>
</dbReference>
<protein>
    <recommendedName>
        <fullName evidence="3">amidase</fullName>
        <ecNumber evidence="3">3.5.1.4</ecNumber>
    </recommendedName>
</protein>
<evidence type="ECO:0000256" key="4">
    <source>
        <dbReference type="ARBA" id="ARBA00022801"/>
    </source>
</evidence>
<evidence type="ECO:0000256" key="5">
    <source>
        <dbReference type="PIRSR" id="PIRSR001221-1"/>
    </source>
</evidence>
<feature type="binding site" evidence="6">
    <location>
        <position position="150"/>
    </location>
    <ligand>
        <name>substrate</name>
    </ligand>
</feature>
<feature type="binding site" evidence="6">
    <location>
        <position position="124"/>
    </location>
    <ligand>
        <name>substrate</name>
    </ligand>
</feature>
<dbReference type="OrthoDB" id="6428749at2759"/>
<dbReference type="VEuPathDB" id="FungiDB:BTJ68_04260"/>
<gene>
    <name evidence="8" type="ORF">D0861_07596</name>
</gene>
<dbReference type="EC" id="3.5.1.4" evidence="3"/>
<reference evidence="8 9" key="1">
    <citation type="journal article" date="2018" name="BMC Genomics">
        <title>Genomic evidence for intraspecific hybridization in a clonal and extremely halotolerant yeast.</title>
        <authorList>
            <person name="Gostincar C."/>
            <person name="Stajich J.E."/>
            <person name="Zupancic J."/>
            <person name="Zalar P."/>
            <person name="Gunde-Cimerman N."/>
        </authorList>
    </citation>
    <scope>NUCLEOTIDE SEQUENCE [LARGE SCALE GENOMIC DNA]</scope>
    <source>
        <strain evidence="8 9">EXF-2788</strain>
    </source>
</reference>
<dbReference type="AlphaFoldDB" id="A0A3M7F2H3"/>
<keyword evidence="4" id="KW-0378">Hydrolase</keyword>
<accession>A0A3M7F2H3</accession>
<proteinExistence type="inferred from homology"/>
<dbReference type="VEuPathDB" id="FungiDB:BTJ68_04259"/>
<dbReference type="PIRSF" id="PIRSF001221">
    <property type="entry name" value="Amidase_fungi"/>
    <property type="match status" value="1"/>
</dbReference>
<dbReference type="InterPro" id="IPR020556">
    <property type="entry name" value="Amidase_CS"/>
</dbReference>
<feature type="active site" description="Charge relay system" evidence="5">
    <location>
        <position position="75"/>
    </location>
</feature>
<feature type="domain" description="Amidase" evidence="7">
    <location>
        <begin position="27"/>
        <end position="503"/>
    </location>
</feature>
<dbReference type="SUPFAM" id="SSF75304">
    <property type="entry name" value="Amidase signature (AS) enzymes"/>
    <property type="match status" value="1"/>
</dbReference>
<dbReference type="PROSITE" id="PS00571">
    <property type="entry name" value="AMIDASES"/>
    <property type="match status" value="1"/>
</dbReference>
<organism evidence="8 9">
    <name type="scientific">Hortaea werneckii</name>
    <name type="common">Black yeast</name>
    <name type="synonym">Cladosporium werneckii</name>
    <dbReference type="NCBI Taxonomy" id="91943"/>
    <lineage>
        <taxon>Eukaryota</taxon>
        <taxon>Fungi</taxon>
        <taxon>Dikarya</taxon>
        <taxon>Ascomycota</taxon>
        <taxon>Pezizomycotina</taxon>
        <taxon>Dothideomycetes</taxon>
        <taxon>Dothideomycetidae</taxon>
        <taxon>Mycosphaerellales</taxon>
        <taxon>Teratosphaeriaceae</taxon>
        <taxon>Hortaea</taxon>
    </lineage>
</organism>
<dbReference type="InterPro" id="IPR023631">
    <property type="entry name" value="Amidase_dom"/>
</dbReference>
<evidence type="ECO:0000256" key="6">
    <source>
        <dbReference type="PIRSR" id="PIRSR001221-2"/>
    </source>
</evidence>
<dbReference type="GO" id="GO:0004040">
    <property type="term" value="F:amidase activity"/>
    <property type="evidence" value="ECO:0007669"/>
    <property type="project" value="UniProtKB-EC"/>
</dbReference>
<evidence type="ECO:0000256" key="3">
    <source>
        <dbReference type="ARBA" id="ARBA00012922"/>
    </source>
</evidence>
<dbReference type="Pfam" id="PF01425">
    <property type="entry name" value="Amidase"/>
    <property type="match status" value="1"/>
</dbReference>
<comment type="similarity">
    <text evidence="2">Belongs to the amidase family.</text>
</comment>
<dbReference type="PANTHER" id="PTHR46072:SF2">
    <property type="entry name" value="AMIDASE (EUROFUNG)"/>
    <property type="match status" value="1"/>
</dbReference>